<feature type="chain" id="PRO_5003958342" description="Lipoprotein" evidence="2">
    <location>
        <begin position="29"/>
        <end position="132"/>
    </location>
</feature>
<reference evidence="3 4" key="1">
    <citation type="journal article" date="2013" name="Genome Announc.">
        <title>Genome Sequence of Moraxella macacae 0408225, a Novel Bacterial Species Isolated from a Cynomolgus Macaque with Epistaxis.</title>
        <authorList>
            <person name="Ladner J.T."/>
            <person name="Whitehouse C.A."/>
            <person name="Koroleva G.I."/>
            <person name="Palacios G.F."/>
        </authorList>
    </citation>
    <scope>NUCLEOTIDE SEQUENCE [LARGE SCALE GENOMIC DNA]</scope>
    <source>
        <strain evidence="3 4">0408225</strain>
    </source>
</reference>
<dbReference type="RefSeq" id="WP_009767295.1">
    <property type="nucleotide sequence ID" value="NZ_ANIN01000001.1"/>
</dbReference>
<evidence type="ECO:0000256" key="1">
    <source>
        <dbReference type="SAM" id="MobiDB-lite"/>
    </source>
</evidence>
<dbReference type="Proteomes" id="UP000023795">
    <property type="component" value="Unassembled WGS sequence"/>
</dbReference>
<evidence type="ECO:0000313" key="4">
    <source>
        <dbReference type="Proteomes" id="UP000023795"/>
    </source>
</evidence>
<comment type="caution">
    <text evidence="3">The sequence shown here is derived from an EMBL/GenBank/DDBJ whole genome shotgun (WGS) entry which is preliminary data.</text>
</comment>
<keyword evidence="4" id="KW-1185">Reference proteome</keyword>
<dbReference type="AlphaFoldDB" id="L2F9M9"/>
<name>L2F9M9_9GAMM</name>
<organism evidence="3 4">
    <name type="scientific">Moraxella macacae 0408225</name>
    <dbReference type="NCBI Taxonomy" id="1230338"/>
    <lineage>
        <taxon>Bacteria</taxon>
        <taxon>Pseudomonadati</taxon>
        <taxon>Pseudomonadota</taxon>
        <taxon>Gammaproteobacteria</taxon>
        <taxon>Moraxellales</taxon>
        <taxon>Moraxellaceae</taxon>
        <taxon>Moraxella</taxon>
    </lineage>
</organism>
<feature type="compositionally biased region" description="Polar residues" evidence="1">
    <location>
        <begin position="93"/>
        <end position="107"/>
    </location>
</feature>
<evidence type="ECO:0000313" key="3">
    <source>
        <dbReference type="EMBL" id="ELA09476.1"/>
    </source>
</evidence>
<gene>
    <name evidence="3" type="ORF">MOMA_03700</name>
</gene>
<feature type="region of interest" description="Disordered" evidence="1">
    <location>
        <begin position="85"/>
        <end position="132"/>
    </location>
</feature>
<protein>
    <recommendedName>
        <fullName evidence="5">Lipoprotein</fullName>
    </recommendedName>
</protein>
<evidence type="ECO:0008006" key="5">
    <source>
        <dbReference type="Google" id="ProtNLM"/>
    </source>
</evidence>
<keyword evidence="2" id="KW-0732">Signal</keyword>
<dbReference type="STRING" id="1230338.MOMA_03700"/>
<sequence>MLQITIKKITIKKISLIGLLVLSVPLTACSKSEPVEKTSDNLASTTEAIPMSAAPADENNAPAVINDGNAVADLDSDVTVATSDVGEPIESGVDNSAMETISENDQVIDNKPASPNAPKADDNGADVNQKLQ</sequence>
<dbReference type="EMBL" id="ANIN01000001">
    <property type="protein sequence ID" value="ELA09476.1"/>
    <property type="molecule type" value="Genomic_DNA"/>
</dbReference>
<dbReference type="PATRIC" id="fig|1230338.3.peg.801"/>
<evidence type="ECO:0000256" key="2">
    <source>
        <dbReference type="SAM" id="SignalP"/>
    </source>
</evidence>
<feature type="signal peptide" evidence="2">
    <location>
        <begin position="1"/>
        <end position="28"/>
    </location>
</feature>
<proteinExistence type="predicted"/>
<accession>L2F9M9</accession>